<comment type="caution">
    <text evidence="2">The sequence shown here is derived from an EMBL/GenBank/DDBJ whole genome shotgun (WGS) entry which is preliminary data.</text>
</comment>
<evidence type="ECO:0000313" key="3">
    <source>
        <dbReference type="Proteomes" id="UP000435649"/>
    </source>
</evidence>
<reference evidence="2 3" key="1">
    <citation type="submission" date="2019-08" db="EMBL/GenBank/DDBJ databases">
        <title>In-depth cultivation of the pig gut microbiome towards novel bacterial diversity and tailored functional studies.</title>
        <authorList>
            <person name="Wylensek D."/>
            <person name="Hitch T.C.A."/>
            <person name="Clavel T."/>
        </authorList>
    </citation>
    <scope>NUCLEOTIDE SEQUENCE [LARGE SCALE GENOMIC DNA]</scope>
    <source>
        <strain evidence="2 3">BBE-744-WT-12</strain>
    </source>
</reference>
<dbReference type="PRINTS" id="PR01171">
    <property type="entry name" value="BCTLIPOCALIN"/>
</dbReference>
<feature type="domain" description="Lipocalin/cytosolic fatty-acid binding" evidence="1">
    <location>
        <begin position="62"/>
        <end position="198"/>
    </location>
</feature>
<dbReference type="EMBL" id="VUNS01000010">
    <property type="protein sequence ID" value="MST97505.1"/>
    <property type="molecule type" value="Genomic_DNA"/>
</dbReference>
<keyword evidence="3" id="KW-1185">Reference proteome</keyword>
<dbReference type="SUPFAM" id="SSF50814">
    <property type="entry name" value="Lipocalins"/>
    <property type="match status" value="1"/>
</dbReference>
<dbReference type="InterPro" id="IPR012674">
    <property type="entry name" value="Calycin"/>
</dbReference>
<dbReference type="CDD" id="cd19438">
    <property type="entry name" value="lipocalin_Blc-like"/>
    <property type="match status" value="1"/>
</dbReference>
<dbReference type="PANTHER" id="PTHR10612">
    <property type="entry name" value="APOLIPOPROTEIN D"/>
    <property type="match status" value="1"/>
</dbReference>
<name>A0A844G3M8_9BACT</name>
<dbReference type="GO" id="GO:0006950">
    <property type="term" value="P:response to stress"/>
    <property type="evidence" value="ECO:0007669"/>
    <property type="project" value="UniProtKB-ARBA"/>
</dbReference>
<dbReference type="InterPro" id="IPR002446">
    <property type="entry name" value="Lipocalin_bac"/>
</dbReference>
<evidence type="ECO:0000313" key="2">
    <source>
        <dbReference type="EMBL" id="MST97505.1"/>
    </source>
</evidence>
<organism evidence="2 3">
    <name type="scientific">Victivallis lenta</name>
    <dbReference type="NCBI Taxonomy" id="2606640"/>
    <lineage>
        <taxon>Bacteria</taxon>
        <taxon>Pseudomonadati</taxon>
        <taxon>Lentisphaerota</taxon>
        <taxon>Lentisphaeria</taxon>
        <taxon>Victivallales</taxon>
        <taxon>Victivallaceae</taxon>
        <taxon>Victivallis</taxon>
    </lineage>
</organism>
<dbReference type="PANTHER" id="PTHR10612:SF34">
    <property type="entry name" value="APOLIPOPROTEIN D"/>
    <property type="match status" value="1"/>
</dbReference>
<dbReference type="PROSITE" id="PS00213">
    <property type="entry name" value="LIPOCALIN"/>
    <property type="match status" value="1"/>
</dbReference>
<dbReference type="Gene3D" id="2.40.128.20">
    <property type="match status" value="1"/>
</dbReference>
<dbReference type="InterPro" id="IPR047202">
    <property type="entry name" value="Lipocalin_Blc-like_dom"/>
</dbReference>
<dbReference type="InterPro" id="IPR022272">
    <property type="entry name" value="Lipocalin_CS"/>
</dbReference>
<proteinExistence type="predicted"/>
<protein>
    <submittedName>
        <fullName evidence="2">Lipocalin</fullName>
    </submittedName>
</protein>
<dbReference type="Pfam" id="PF08212">
    <property type="entry name" value="Lipocalin_2"/>
    <property type="match status" value="1"/>
</dbReference>
<dbReference type="Proteomes" id="UP000435649">
    <property type="component" value="Unassembled WGS sequence"/>
</dbReference>
<dbReference type="InterPro" id="IPR000566">
    <property type="entry name" value="Lipocln_cytosolic_FA-bd_dom"/>
</dbReference>
<sequence>MFHFRRSSARYCSANDYNTVHNAGNSLFRKKIRAIFSPDGSERRRIMIWQEESIPAVRNFSLKRYLGRWYEIARLPHRFERGMSCVRADYAEAADGLVAIENSGVRNGKFHSISGKARPKGDETVGELMVNFFGPFEGEYRIIRLDPAYTRAVVAGAGRKYLWFLAREPYLKLDELEELREFALTNGFDIDELEYPPQRFCLETP</sequence>
<gene>
    <name evidence="2" type="ORF">FYJ85_10690</name>
</gene>
<accession>A0A844G3M8</accession>
<dbReference type="AlphaFoldDB" id="A0A844G3M8"/>
<evidence type="ECO:0000259" key="1">
    <source>
        <dbReference type="Pfam" id="PF08212"/>
    </source>
</evidence>